<proteinExistence type="predicted"/>
<name>A0A285ZW43_9SPHI</name>
<reference evidence="3" key="1">
    <citation type="submission" date="2017-09" db="EMBL/GenBank/DDBJ databases">
        <authorList>
            <person name="Varghese N."/>
            <person name="Submissions S."/>
        </authorList>
    </citation>
    <scope>NUCLEOTIDE SEQUENCE [LARGE SCALE GENOMIC DNA]</scope>
    <source>
        <strain evidence="3">CGMCC 1.12803</strain>
    </source>
</reference>
<dbReference type="Proteomes" id="UP000219281">
    <property type="component" value="Unassembled WGS sequence"/>
</dbReference>
<evidence type="ECO:0000313" key="3">
    <source>
        <dbReference type="Proteomes" id="UP000219281"/>
    </source>
</evidence>
<evidence type="ECO:0000256" key="1">
    <source>
        <dbReference type="SAM" id="Coils"/>
    </source>
</evidence>
<keyword evidence="3" id="KW-1185">Reference proteome</keyword>
<dbReference type="EMBL" id="OCMT01000002">
    <property type="protein sequence ID" value="SOD13864.1"/>
    <property type="molecule type" value="Genomic_DNA"/>
</dbReference>
<accession>A0A285ZW43</accession>
<feature type="coiled-coil region" evidence="1">
    <location>
        <begin position="6"/>
        <end position="33"/>
    </location>
</feature>
<gene>
    <name evidence="2" type="ORF">SAMN06297358_1281</name>
</gene>
<organism evidence="2 3">
    <name type="scientific">Pedobacter xixiisoli</name>
    <dbReference type="NCBI Taxonomy" id="1476464"/>
    <lineage>
        <taxon>Bacteria</taxon>
        <taxon>Pseudomonadati</taxon>
        <taxon>Bacteroidota</taxon>
        <taxon>Sphingobacteriia</taxon>
        <taxon>Sphingobacteriales</taxon>
        <taxon>Sphingobacteriaceae</taxon>
        <taxon>Pedobacter</taxon>
    </lineage>
</organism>
<dbReference type="AlphaFoldDB" id="A0A285ZW43"/>
<protein>
    <submittedName>
        <fullName evidence="2">Uncharacterized protein</fullName>
    </submittedName>
</protein>
<dbReference type="RefSeq" id="WP_138765767.1">
    <property type="nucleotide sequence ID" value="NZ_OCMT01000002.1"/>
</dbReference>
<evidence type="ECO:0000313" key="2">
    <source>
        <dbReference type="EMBL" id="SOD13864.1"/>
    </source>
</evidence>
<keyword evidence="1" id="KW-0175">Coiled coil</keyword>
<sequence length="74" mass="8546">MDIKYIVELRSKLEELQHENKKLSKQQKTLIVEAKEILSLAEQRYENKTDWSAVANLVVQGATLVMQLFRQDGG</sequence>